<evidence type="ECO:0000259" key="2">
    <source>
        <dbReference type="Pfam" id="PF06283"/>
    </source>
</evidence>
<name>A0A512MEW1_9BACT</name>
<evidence type="ECO:0000256" key="1">
    <source>
        <dbReference type="SAM" id="SignalP"/>
    </source>
</evidence>
<dbReference type="PANTHER" id="PTHR40469">
    <property type="entry name" value="SECRETED GLYCOSYL HYDROLASE"/>
    <property type="match status" value="1"/>
</dbReference>
<evidence type="ECO:0000313" key="3">
    <source>
        <dbReference type="EMBL" id="GEP45280.1"/>
    </source>
</evidence>
<dbReference type="Gene3D" id="3.40.50.880">
    <property type="match status" value="1"/>
</dbReference>
<accession>A0A512MEW1</accession>
<dbReference type="Proteomes" id="UP000321577">
    <property type="component" value="Unassembled WGS sequence"/>
</dbReference>
<feature type="chain" id="PRO_5022139245" description="ThuA-like domain-containing protein" evidence="1">
    <location>
        <begin position="22"/>
        <end position="269"/>
    </location>
</feature>
<dbReference type="AlphaFoldDB" id="A0A512MEW1"/>
<feature type="signal peptide" evidence="1">
    <location>
        <begin position="1"/>
        <end position="21"/>
    </location>
</feature>
<dbReference type="SUPFAM" id="SSF52317">
    <property type="entry name" value="Class I glutamine amidotransferase-like"/>
    <property type="match status" value="1"/>
</dbReference>
<comment type="caution">
    <text evidence="3">The sequence shown here is derived from an EMBL/GenBank/DDBJ whole genome shotgun (WGS) entry which is preliminary data.</text>
</comment>
<dbReference type="Pfam" id="PF06283">
    <property type="entry name" value="ThuA"/>
    <property type="match status" value="1"/>
</dbReference>
<reference evidence="3 4" key="1">
    <citation type="submission" date="2019-07" db="EMBL/GenBank/DDBJ databases">
        <title>Whole genome shotgun sequence of Brevifollis gellanilyticus NBRC 108608.</title>
        <authorList>
            <person name="Hosoyama A."/>
            <person name="Uohara A."/>
            <person name="Ohji S."/>
            <person name="Ichikawa N."/>
        </authorList>
    </citation>
    <scope>NUCLEOTIDE SEQUENCE [LARGE SCALE GENOMIC DNA]</scope>
    <source>
        <strain evidence="3 4">NBRC 108608</strain>
    </source>
</reference>
<protein>
    <recommendedName>
        <fullName evidence="2">ThuA-like domain-containing protein</fullName>
    </recommendedName>
</protein>
<evidence type="ECO:0000313" key="4">
    <source>
        <dbReference type="Proteomes" id="UP000321577"/>
    </source>
</evidence>
<dbReference type="InterPro" id="IPR029010">
    <property type="entry name" value="ThuA-like"/>
</dbReference>
<sequence>MKRLLLPFSLLAVLVTWTVIAADPAKPAPLKVLMVTGGCCHDYENQKMILAEGLSARANVEFTVVHEEGPEGKKDKTHRISIYEKDDWAKGYDLVLHNECFGGIEDVAFVERIAKAHRDGVPAVMLHCSTHSYRAAKTDEWRKCIGQTSMSHEKNRDLLVKNVAPEHPVMKGFPAEWLDAKDELYKNEKLWENFVPLAKAYGEETKKDHFLIWVNTYGNAKVFGTTMGHNNSTMEDPVFLDLVARGLLWATGKLGEDGKPAAGYGPVQK</sequence>
<dbReference type="InterPro" id="IPR029062">
    <property type="entry name" value="Class_I_gatase-like"/>
</dbReference>
<proteinExistence type="predicted"/>
<organism evidence="3 4">
    <name type="scientific">Brevifollis gellanilyticus</name>
    <dbReference type="NCBI Taxonomy" id="748831"/>
    <lineage>
        <taxon>Bacteria</taxon>
        <taxon>Pseudomonadati</taxon>
        <taxon>Verrucomicrobiota</taxon>
        <taxon>Verrucomicrobiia</taxon>
        <taxon>Verrucomicrobiales</taxon>
        <taxon>Verrucomicrobiaceae</taxon>
    </lineage>
</organism>
<keyword evidence="1" id="KW-0732">Signal</keyword>
<dbReference type="PANTHER" id="PTHR40469:SF2">
    <property type="entry name" value="GALACTOSE-BINDING DOMAIN-LIKE SUPERFAMILY PROTEIN"/>
    <property type="match status" value="1"/>
</dbReference>
<gene>
    <name evidence="3" type="ORF">BGE01nite_45710</name>
</gene>
<dbReference type="OrthoDB" id="7171409at2"/>
<keyword evidence="4" id="KW-1185">Reference proteome</keyword>
<dbReference type="EMBL" id="BKAG01000045">
    <property type="protein sequence ID" value="GEP45280.1"/>
    <property type="molecule type" value="Genomic_DNA"/>
</dbReference>
<dbReference type="RefSeq" id="WP_146854014.1">
    <property type="nucleotide sequence ID" value="NZ_BKAG01000045.1"/>
</dbReference>
<feature type="domain" description="ThuA-like" evidence="2">
    <location>
        <begin position="31"/>
        <end position="250"/>
    </location>
</feature>